<reference evidence="3" key="1">
    <citation type="submission" date="2025-08" db="UniProtKB">
        <authorList>
            <consortium name="RefSeq"/>
        </authorList>
    </citation>
    <scope>IDENTIFICATION</scope>
</reference>
<dbReference type="GeneID" id="108863699"/>
<feature type="compositionally biased region" description="Low complexity" evidence="1">
    <location>
        <begin position="184"/>
        <end position="193"/>
    </location>
</feature>
<keyword evidence="2" id="KW-1185">Reference proteome</keyword>
<dbReference type="GO" id="GO:0005634">
    <property type="term" value="C:nucleus"/>
    <property type="evidence" value="ECO:0007669"/>
    <property type="project" value="TreeGrafter"/>
</dbReference>
<dbReference type="RefSeq" id="XP_018493698.1">
    <property type="nucleotide sequence ID" value="XM_018638182.1"/>
</dbReference>
<feature type="region of interest" description="Disordered" evidence="1">
    <location>
        <begin position="1"/>
        <end position="75"/>
    </location>
</feature>
<dbReference type="AlphaFoldDB" id="A0AAJ7P900"/>
<dbReference type="InterPro" id="IPR018800">
    <property type="entry name" value="PRCC"/>
</dbReference>
<name>A0AAJ7P900_9ACAR</name>
<evidence type="ECO:0000313" key="2">
    <source>
        <dbReference type="Proteomes" id="UP000694867"/>
    </source>
</evidence>
<accession>A0AAJ7P900</accession>
<protein>
    <submittedName>
        <fullName evidence="3">Proline-rich protein PRCC-like</fullName>
    </submittedName>
</protein>
<proteinExistence type="predicted"/>
<feature type="region of interest" description="Disordered" evidence="1">
    <location>
        <begin position="113"/>
        <end position="211"/>
    </location>
</feature>
<evidence type="ECO:0000256" key="1">
    <source>
        <dbReference type="SAM" id="MobiDB-lite"/>
    </source>
</evidence>
<dbReference type="PANTHER" id="PTHR13621:SF2">
    <property type="entry name" value="PROLINE-RICH PROTEIN PRCC"/>
    <property type="match status" value="1"/>
</dbReference>
<gene>
    <name evidence="3" type="primary">LOC108863699</name>
</gene>
<feature type="region of interest" description="Disordered" evidence="1">
    <location>
        <begin position="223"/>
        <end position="268"/>
    </location>
</feature>
<evidence type="ECO:0000313" key="3">
    <source>
        <dbReference type="RefSeq" id="XP_018493698.1"/>
    </source>
</evidence>
<dbReference type="PANTHER" id="PTHR13621">
    <property type="entry name" value="PROLINE-RICH PROTEIN PRCC"/>
    <property type="match status" value="1"/>
</dbReference>
<dbReference type="KEGG" id="goe:108863699"/>
<dbReference type="Pfam" id="PF10253">
    <property type="entry name" value="PRCC"/>
    <property type="match status" value="1"/>
</dbReference>
<organism evidence="2 3">
    <name type="scientific">Galendromus occidentalis</name>
    <name type="common">western predatory mite</name>
    <dbReference type="NCBI Taxonomy" id="34638"/>
    <lineage>
        <taxon>Eukaryota</taxon>
        <taxon>Metazoa</taxon>
        <taxon>Ecdysozoa</taxon>
        <taxon>Arthropoda</taxon>
        <taxon>Chelicerata</taxon>
        <taxon>Arachnida</taxon>
        <taxon>Acari</taxon>
        <taxon>Parasitiformes</taxon>
        <taxon>Mesostigmata</taxon>
        <taxon>Gamasina</taxon>
        <taxon>Phytoseioidea</taxon>
        <taxon>Phytoseiidae</taxon>
        <taxon>Typhlodrominae</taxon>
        <taxon>Galendromus</taxon>
    </lineage>
</organism>
<sequence>MSLQALAGYASSSDESDDERKEEQSSNEVPQRQEPAREQAQGNLASGIDSIVDDDDDFGFPEVPSSTDNAGPALFLFSSLPAPKREDPAEIIPELEDKVETVSKPSKRQIFIPKLSELDKDDDDEPLAKKRVVKSSAGSSLLKMLPPPSSAPIAKGSVTKLTQLTPHSLGKKPLPPKPKPKPKAPLQAAAPGPEVDDDDGDAPSTFFSFEEPKLSEEQLKKLITAEDIKPREKRPPSPEVGPVLPTYLEPAAEPEPLPAVSASGSQDIPEEALQKLRGRRQEKIEIFSIDAADFTAEARSNLSKNLTVEDSRPSLKEGPELSRLHKSKHHITHLAFQAKARENELKNQWATNRMTKRETQKKYGF</sequence>
<dbReference type="Proteomes" id="UP000694867">
    <property type="component" value="Unplaced"/>
</dbReference>
<feature type="compositionally biased region" description="Basic and acidic residues" evidence="1">
    <location>
        <begin position="223"/>
        <end position="236"/>
    </location>
</feature>